<dbReference type="PANTHER" id="PTHR35830:SF1">
    <property type="entry name" value="OS05G0299200 PROTEIN"/>
    <property type="match status" value="1"/>
</dbReference>
<sequence length="74" mass="8195">MQGKHSEAVSELSKICVIHRIFPPEESSPEMEMVARGLEKVLKVEQRELLMGMLVGACGEENRKSAAEALGLVW</sequence>
<dbReference type="Proteomes" id="UP001054252">
    <property type="component" value="Unassembled WGS sequence"/>
</dbReference>
<organism evidence="1 2">
    <name type="scientific">Rubroshorea leprosula</name>
    <dbReference type="NCBI Taxonomy" id="152421"/>
    <lineage>
        <taxon>Eukaryota</taxon>
        <taxon>Viridiplantae</taxon>
        <taxon>Streptophyta</taxon>
        <taxon>Embryophyta</taxon>
        <taxon>Tracheophyta</taxon>
        <taxon>Spermatophyta</taxon>
        <taxon>Magnoliopsida</taxon>
        <taxon>eudicotyledons</taxon>
        <taxon>Gunneridae</taxon>
        <taxon>Pentapetalae</taxon>
        <taxon>rosids</taxon>
        <taxon>malvids</taxon>
        <taxon>Malvales</taxon>
        <taxon>Dipterocarpaceae</taxon>
        <taxon>Rubroshorea</taxon>
    </lineage>
</organism>
<gene>
    <name evidence="1" type="ORF">SLEP1_g31994</name>
</gene>
<evidence type="ECO:0000313" key="1">
    <source>
        <dbReference type="EMBL" id="GKV22098.1"/>
    </source>
</evidence>
<proteinExistence type="predicted"/>
<reference evidence="1 2" key="1">
    <citation type="journal article" date="2021" name="Commun. Biol.">
        <title>The genome of Shorea leprosula (Dipterocarpaceae) highlights the ecological relevance of drought in aseasonal tropical rainforests.</title>
        <authorList>
            <person name="Ng K.K.S."/>
            <person name="Kobayashi M.J."/>
            <person name="Fawcett J.A."/>
            <person name="Hatakeyama M."/>
            <person name="Paape T."/>
            <person name="Ng C.H."/>
            <person name="Ang C.C."/>
            <person name="Tnah L.H."/>
            <person name="Lee C.T."/>
            <person name="Nishiyama T."/>
            <person name="Sese J."/>
            <person name="O'Brien M.J."/>
            <person name="Copetti D."/>
            <person name="Mohd Noor M.I."/>
            <person name="Ong R.C."/>
            <person name="Putra M."/>
            <person name="Sireger I.Z."/>
            <person name="Indrioko S."/>
            <person name="Kosugi Y."/>
            <person name="Izuno A."/>
            <person name="Isagi Y."/>
            <person name="Lee S.L."/>
            <person name="Shimizu K.K."/>
        </authorList>
    </citation>
    <scope>NUCLEOTIDE SEQUENCE [LARGE SCALE GENOMIC DNA]</scope>
    <source>
        <strain evidence="1">214</strain>
    </source>
</reference>
<accession>A0AAV5KBX1</accession>
<keyword evidence="2" id="KW-1185">Reference proteome</keyword>
<dbReference type="PANTHER" id="PTHR35830">
    <property type="entry name" value="OS05G0299200 PROTEIN"/>
    <property type="match status" value="1"/>
</dbReference>
<protein>
    <submittedName>
        <fullName evidence="1">Uncharacterized protein</fullName>
    </submittedName>
</protein>
<dbReference type="AlphaFoldDB" id="A0AAV5KBX1"/>
<evidence type="ECO:0000313" key="2">
    <source>
        <dbReference type="Proteomes" id="UP001054252"/>
    </source>
</evidence>
<comment type="caution">
    <text evidence="1">The sequence shown here is derived from an EMBL/GenBank/DDBJ whole genome shotgun (WGS) entry which is preliminary data.</text>
</comment>
<dbReference type="EMBL" id="BPVZ01000059">
    <property type="protein sequence ID" value="GKV22098.1"/>
    <property type="molecule type" value="Genomic_DNA"/>
</dbReference>
<name>A0AAV5KBX1_9ROSI</name>